<dbReference type="RefSeq" id="WP_182537000.1">
    <property type="nucleotide sequence ID" value="NZ_JACGXA010000001.1"/>
</dbReference>
<evidence type="ECO:0000313" key="1">
    <source>
        <dbReference type="EMBL" id="MBA8802510.1"/>
    </source>
</evidence>
<dbReference type="AlphaFoldDB" id="A0A7W3IXK8"/>
<gene>
    <name evidence="1" type="ORF">FB382_000801</name>
</gene>
<dbReference type="EMBL" id="JACGXA010000001">
    <property type="protein sequence ID" value="MBA8802510.1"/>
    <property type="molecule type" value="Genomic_DNA"/>
</dbReference>
<dbReference type="Proteomes" id="UP000580910">
    <property type="component" value="Unassembled WGS sequence"/>
</dbReference>
<keyword evidence="2" id="KW-1185">Reference proteome</keyword>
<accession>A0A7W3IXK8</accession>
<comment type="caution">
    <text evidence="1">The sequence shown here is derived from an EMBL/GenBank/DDBJ whole genome shotgun (WGS) entry which is preliminary data.</text>
</comment>
<evidence type="ECO:0000313" key="2">
    <source>
        <dbReference type="Proteomes" id="UP000580910"/>
    </source>
</evidence>
<reference evidence="1 2" key="1">
    <citation type="submission" date="2020-07" db="EMBL/GenBank/DDBJ databases">
        <title>Sequencing the genomes of 1000 actinobacteria strains.</title>
        <authorList>
            <person name="Klenk H.-P."/>
        </authorList>
    </citation>
    <scope>NUCLEOTIDE SEQUENCE [LARGE SCALE GENOMIC DNA]</scope>
    <source>
        <strain evidence="1 2">DSM 21349</strain>
    </source>
</reference>
<organism evidence="1 2">
    <name type="scientific">Nocardioides ginsengisegetis</name>
    <dbReference type="NCBI Taxonomy" id="661491"/>
    <lineage>
        <taxon>Bacteria</taxon>
        <taxon>Bacillati</taxon>
        <taxon>Actinomycetota</taxon>
        <taxon>Actinomycetes</taxon>
        <taxon>Propionibacteriales</taxon>
        <taxon>Nocardioidaceae</taxon>
        <taxon>Nocardioides</taxon>
    </lineage>
</organism>
<proteinExistence type="predicted"/>
<protein>
    <submittedName>
        <fullName evidence="1">Uncharacterized protein</fullName>
    </submittedName>
</protein>
<name>A0A7W3IXK8_9ACTN</name>
<sequence>MEPHRVGTDEPGCYEICLEGRLDERWSTWFDGMTLTTVVVPEGAAHTVLRGRVVDQAALHGLLARLRDVGLPLVSVTRVDDGPPG</sequence>